<organism evidence="12 13">
    <name type="scientific">Pseudoduganella albidiflava</name>
    <dbReference type="NCBI Taxonomy" id="321983"/>
    <lineage>
        <taxon>Bacteria</taxon>
        <taxon>Pseudomonadati</taxon>
        <taxon>Pseudomonadota</taxon>
        <taxon>Betaproteobacteria</taxon>
        <taxon>Burkholderiales</taxon>
        <taxon>Oxalobacteraceae</taxon>
        <taxon>Telluria group</taxon>
        <taxon>Pseudoduganella</taxon>
    </lineage>
</organism>
<keyword evidence="4" id="KW-0285">Flavoprotein</keyword>
<evidence type="ECO:0000256" key="10">
    <source>
        <dbReference type="ARBA" id="ARBA00048540"/>
    </source>
</evidence>
<comment type="catalytic activity">
    <reaction evidence="10">
        <text>L-threonyl-[protein] + FAD = FMN-L-threonyl-[protein] + AMP + H(+)</text>
        <dbReference type="Rhea" id="RHEA:36847"/>
        <dbReference type="Rhea" id="RHEA-COMP:11060"/>
        <dbReference type="Rhea" id="RHEA-COMP:11061"/>
        <dbReference type="ChEBI" id="CHEBI:15378"/>
        <dbReference type="ChEBI" id="CHEBI:30013"/>
        <dbReference type="ChEBI" id="CHEBI:57692"/>
        <dbReference type="ChEBI" id="CHEBI:74257"/>
        <dbReference type="ChEBI" id="CHEBI:456215"/>
        <dbReference type="EC" id="2.7.1.180"/>
    </reaction>
</comment>
<dbReference type="SUPFAM" id="SSF143631">
    <property type="entry name" value="ApbE-like"/>
    <property type="match status" value="1"/>
</dbReference>
<keyword evidence="6" id="KW-0479">Metal-binding</keyword>
<dbReference type="Pfam" id="PF02424">
    <property type="entry name" value="ApbE"/>
    <property type="match status" value="1"/>
</dbReference>
<evidence type="ECO:0000256" key="2">
    <source>
        <dbReference type="ARBA" id="ARBA00011955"/>
    </source>
</evidence>
<evidence type="ECO:0000256" key="11">
    <source>
        <dbReference type="SAM" id="MobiDB-lite"/>
    </source>
</evidence>
<evidence type="ECO:0000256" key="8">
    <source>
        <dbReference type="ARBA" id="ARBA00022842"/>
    </source>
</evidence>
<dbReference type="InterPro" id="IPR003374">
    <property type="entry name" value="ApbE-like_sf"/>
</dbReference>
<evidence type="ECO:0000256" key="3">
    <source>
        <dbReference type="ARBA" id="ARBA00016337"/>
    </source>
</evidence>
<proteinExistence type="predicted"/>
<dbReference type="Proteomes" id="UP000292307">
    <property type="component" value="Chromosome"/>
</dbReference>
<sequence>MGPGLRRTLLPHAISPEPPPAGAQVREYRGLSMGTSWSARVAQPAAAPHPPAHLSTHSSAHSAAHSSAHSSAHSAVHLSDDLHVGLQAQLDDVVAQMSHWDPASDLGRFNRAPAGTWQVLPPAFFQVLAFALDVCRDSGGACDPCAGALVNLWGFGPVNRYDEPGFTAPTPEQAHGALPAARVRLDPVSHSALQPGGVQLDLSAVAKGYGVDRLARWLEGQGIRDYLVEVGGELRGAGLKPDGQPWWVALEGVDDAPSGDDGIVAALHGLAVATSGDYRRFFLHDGRRHAHTIDPRSGMPIENGLASVTVVAASCMACDAWSTALTVLGPVDGLALAERRGIAARFVVRTAGGLVEHLSSHMRAMLEQA</sequence>
<keyword evidence="7" id="KW-0274">FAD</keyword>
<evidence type="ECO:0000256" key="7">
    <source>
        <dbReference type="ARBA" id="ARBA00022827"/>
    </source>
</evidence>
<comment type="cofactor">
    <cofactor evidence="1">
        <name>Mg(2+)</name>
        <dbReference type="ChEBI" id="CHEBI:18420"/>
    </cofactor>
</comment>
<evidence type="ECO:0000256" key="5">
    <source>
        <dbReference type="ARBA" id="ARBA00022679"/>
    </source>
</evidence>
<accession>A0ABX5RQ12</accession>
<name>A0ABX5RQ12_9BURK</name>
<evidence type="ECO:0000256" key="4">
    <source>
        <dbReference type="ARBA" id="ARBA00022630"/>
    </source>
</evidence>
<evidence type="ECO:0000256" key="6">
    <source>
        <dbReference type="ARBA" id="ARBA00022723"/>
    </source>
</evidence>
<protein>
    <recommendedName>
        <fullName evidence="3">FAD:protein FMN transferase</fullName>
        <ecNumber evidence="2">2.7.1.180</ecNumber>
    </recommendedName>
    <alternativeName>
        <fullName evidence="9">Flavin transferase</fullName>
    </alternativeName>
</protein>
<dbReference type="GO" id="GO:0016740">
    <property type="term" value="F:transferase activity"/>
    <property type="evidence" value="ECO:0007669"/>
    <property type="project" value="UniProtKB-KW"/>
</dbReference>
<dbReference type="PANTHER" id="PTHR30040:SF2">
    <property type="entry name" value="FAD:PROTEIN FMN TRANSFERASE"/>
    <property type="match status" value="1"/>
</dbReference>
<dbReference type="InterPro" id="IPR024932">
    <property type="entry name" value="ApbE"/>
</dbReference>
<evidence type="ECO:0000313" key="12">
    <source>
        <dbReference type="EMBL" id="QBI00324.1"/>
    </source>
</evidence>
<keyword evidence="8" id="KW-0460">Magnesium</keyword>
<dbReference type="EMBL" id="CP036401">
    <property type="protein sequence ID" value="QBI00324.1"/>
    <property type="molecule type" value="Genomic_DNA"/>
</dbReference>
<keyword evidence="5 12" id="KW-0808">Transferase</keyword>
<feature type="region of interest" description="Disordered" evidence="11">
    <location>
        <begin position="1"/>
        <end position="24"/>
    </location>
</feature>
<dbReference type="EC" id="2.7.1.180" evidence="2"/>
<dbReference type="PANTHER" id="PTHR30040">
    <property type="entry name" value="THIAMINE BIOSYNTHESIS LIPOPROTEIN APBE"/>
    <property type="match status" value="1"/>
</dbReference>
<keyword evidence="13" id="KW-1185">Reference proteome</keyword>
<dbReference type="Gene3D" id="3.10.520.10">
    <property type="entry name" value="ApbE-like domains"/>
    <property type="match status" value="1"/>
</dbReference>
<gene>
    <name evidence="12" type="ORF">EYF70_05240</name>
</gene>
<evidence type="ECO:0000313" key="13">
    <source>
        <dbReference type="Proteomes" id="UP000292307"/>
    </source>
</evidence>
<evidence type="ECO:0000256" key="9">
    <source>
        <dbReference type="ARBA" id="ARBA00031306"/>
    </source>
</evidence>
<reference evidence="12 13" key="1">
    <citation type="submission" date="2019-02" db="EMBL/GenBank/DDBJ databases">
        <title>Draft Genome Sequences of Six Type Strains of the Genus Massilia.</title>
        <authorList>
            <person name="Miess H."/>
            <person name="Frediansyhah A."/>
            <person name="Gross H."/>
        </authorList>
    </citation>
    <scope>NUCLEOTIDE SEQUENCE [LARGE SCALE GENOMIC DNA]</scope>
    <source>
        <strain evidence="12 13">DSM 17472</strain>
    </source>
</reference>
<evidence type="ECO:0000256" key="1">
    <source>
        <dbReference type="ARBA" id="ARBA00001946"/>
    </source>
</evidence>
<feature type="region of interest" description="Disordered" evidence="11">
    <location>
        <begin position="40"/>
        <end position="74"/>
    </location>
</feature>